<keyword evidence="1" id="KW-0547">Nucleotide-binding</keyword>
<sequence>MDCLPSQLAPHGAHHRFNRRILLSPALIAQHRLSTNQALLIRKPATLDALSLADGPPSFAIGFVWPAQQQQTVQLSAELFLSAAIAPGEPVSLSPLPPINTSQGPGLRLPHADSLTLAQPEQLPPHTARLWQAALREALIDRKYLAINHVIAIPSATSQHCFCTVTAIAPASPEEPLQLYHITANTQLTITAPKTTKPNQNSTNNTAEAYQAIGGLQTQISQIRDLVELPLTKPELYAHFAITPPRGILLHGPPGTGKTHLASLVAKSVDCSLLTLSTTTISSAYHGEPEQKIAALFAEAKARSPSMVLIDEIDGLFPARDAAGEVDRRIVGALLTAMDGLDHKENTQQEAPHRVVVIATTNRPHALDPALRRPGRFDRELEIGIPDAQARREILDVLLRKTPHRLSPEQTRTVAEKTHGFVGADLVALLREAGLLAIKRALARRLSTAEMLLEAADVEKALVAVQPSAMRELVIETPRVTWADIGGQEAVKQTLVEALEWPALFPDTFQRLGIKPVQGILLYGPPGCSKTLIAKALAAQANANFIALKGSDVFNKFLGESEKAIRDLFRKARAAAPSIIFLDEIDSIAMARGSDDQAGGTGVADRVLTSLLVEMDGIEELSGVLVLAATNRPEVIDPALMRPGRLDRILYVGPPDAHSRAEILRINFRKMSVDPSLDVAALAARTEGCTGAEMVAVCQQAAIAAVHRDKNVAFIVQEDFDGVLRTFRRSVDQAVLDGYCAWRDRVGCPVSGGKMYTAQPGLRPAVRSVHRTLLDGALRACPSASPALAPLSLWVPSCAVPTARDTRMVSCRRRPSTPNFTQVPPAPGDASRLERLIAMAGRRAPALSHRAHMLRAHAPDGLKKPVLSELVWEGTVLPRPAHTLPATWDIVVQQRCTAGVHASGRIYRWAWATRLPRFDLRPPYLNTSPPQWEARGGPRVTIRISAASGRIGDPCPAYTWWRSLLARNAHVQGLDARRASSLTDYVIDELLTSDSFLTNLEDTFSNHTEEEDARRQLLALRQGSRPIGDFNIQFRTLLYGVDLLDASQMEIYEAAINPRILELAAIRGGWNELTSLDEKMKLAVRLSSDLPCVAYLPCVAFFNVLEPTLRLILLELHWWKLVLLSNLEQAECRKRNLCIRCGAAYDADHVAIRGCPLPDDRRLSRPGVLRLWRDMGGSLREDSESPRDTRSVTPCNSIHSLSFKGKKRESISEMAQPGAGKKSHSEPPSGFGSAAQGFPANVRASAVASGSGFSHLPSTEASSSNNAAAQAGPSRMEALDSVSAEPWSISKIFFHRQMMEAEYDDEEEGETRKFSNIIMKPNTKDKGVRL</sequence>
<accession>A0A180GZ67</accession>
<feature type="domain" description="AAA+ ATPase" evidence="4">
    <location>
        <begin position="516"/>
        <end position="656"/>
    </location>
</feature>
<dbReference type="InterPro" id="IPR027417">
    <property type="entry name" value="P-loop_NTPase"/>
</dbReference>
<dbReference type="Pfam" id="PF00004">
    <property type="entry name" value="AAA"/>
    <property type="match status" value="2"/>
</dbReference>
<reference evidence="6" key="4">
    <citation type="submission" date="2025-05" db="UniProtKB">
        <authorList>
            <consortium name="EnsemblFungi"/>
        </authorList>
    </citation>
    <scope>IDENTIFICATION</scope>
    <source>
        <strain evidence="6">isolate 1-1 / race 1 (BBBD)</strain>
    </source>
</reference>
<evidence type="ECO:0000313" key="7">
    <source>
        <dbReference type="Proteomes" id="UP000005240"/>
    </source>
</evidence>
<reference evidence="6 7" key="3">
    <citation type="journal article" date="2017" name="G3 (Bethesda)">
        <title>Comparative analysis highlights variable genome content of wheat rusts and divergence of the mating loci.</title>
        <authorList>
            <person name="Cuomo C.A."/>
            <person name="Bakkeren G."/>
            <person name="Khalil H.B."/>
            <person name="Panwar V."/>
            <person name="Joly D."/>
            <person name="Linning R."/>
            <person name="Sakthikumar S."/>
            <person name="Song X."/>
            <person name="Adiconis X."/>
            <person name="Fan L."/>
            <person name="Goldberg J.M."/>
            <person name="Levin J.Z."/>
            <person name="Young S."/>
            <person name="Zeng Q."/>
            <person name="Anikster Y."/>
            <person name="Bruce M."/>
            <person name="Wang M."/>
            <person name="Yin C."/>
            <person name="McCallum B."/>
            <person name="Szabo L.J."/>
            <person name="Hulbert S."/>
            <person name="Chen X."/>
            <person name="Fellers J.P."/>
        </authorList>
    </citation>
    <scope>NUCLEOTIDE SEQUENCE</scope>
    <source>
        <strain evidence="7">Isolate 1-1 / race 1 (BBBD)</strain>
        <strain evidence="6">isolate 1-1 / race 1 (BBBD)</strain>
    </source>
</reference>
<dbReference type="Proteomes" id="UP000005240">
    <property type="component" value="Unassembled WGS sequence"/>
</dbReference>
<evidence type="ECO:0000313" key="5">
    <source>
        <dbReference type="EMBL" id="OAV98030.1"/>
    </source>
</evidence>
<name>A0A180GZ67_PUCT1</name>
<dbReference type="FunFam" id="3.40.50.300:FF:000661">
    <property type="entry name" value="calmodulin-interacting protein 111 isoform X1"/>
    <property type="match status" value="1"/>
</dbReference>
<dbReference type="Pfam" id="PF17862">
    <property type="entry name" value="AAA_lid_3"/>
    <property type="match status" value="2"/>
</dbReference>
<feature type="compositionally biased region" description="Low complexity" evidence="3">
    <location>
        <begin position="1261"/>
        <end position="1271"/>
    </location>
</feature>
<dbReference type="SUPFAM" id="SSF52540">
    <property type="entry name" value="P-loop containing nucleoside triphosphate hydrolases"/>
    <property type="match status" value="2"/>
</dbReference>
<dbReference type="PANTHER" id="PTHR23077:SF27">
    <property type="entry name" value="ATPASE FAMILY GENE 2 PROTEIN HOMOLOG A"/>
    <property type="match status" value="1"/>
</dbReference>
<dbReference type="FunFam" id="3.40.50.300:FF:001985">
    <property type="entry name" value="Chromosome 9, whole genome shotgun sequence"/>
    <property type="match status" value="1"/>
</dbReference>
<reference evidence="5" key="1">
    <citation type="submission" date="2009-11" db="EMBL/GenBank/DDBJ databases">
        <authorList>
            <consortium name="The Broad Institute Genome Sequencing Platform"/>
            <person name="Ward D."/>
            <person name="Feldgarden M."/>
            <person name="Earl A."/>
            <person name="Young S.K."/>
            <person name="Zeng Q."/>
            <person name="Koehrsen M."/>
            <person name="Alvarado L."/>
            <person name="Berlin A."/>
            <person name="Bochicchio J."/>
            <person name="Borenstein D."/>
            <person name="Chapman S.B."/>
            <person name="Chen Z."/>
            <person name="Engels R."/>
            <person name="Freedman E."/>
            <person name="Gellesch M."/>
            <person name="Goldberg J."/>
            <person name="Griggs A."/>
            <person name="Gujja S."/>
            <person name="Heilman E."/>
            <person name="Heiman D."/>
            <person name="Hepburn T."/>
            <person name="Howarth C."/>
            <person name="Jen D."/>
            <person name="Larson L."/>
            <person name="Lewis B."/>
            <person name="Mehta T."/>
            <person name="Park D."/>
            <person name="Pearson M."/>
            <person name="Roberts A."/>
            <person name="Saif S."/>
            <person name="Shea T."/>
            <person name="Shenoy N."/>
            <person name="Sisk P."/>
            <person name="Stolte C."/>
            <person name="Sykes S."/>
            <person name="Thomson T."/>
            <person name="Walk T."/>
            <person name="White J."/>
            <person name="Yandava C."/>
            <person name="Izard J."/>
            <person name="Baranova O.V."/>
            <person name="Blanton J.M."/>
            <person name="Tanner A.C."/>
            <person name="Dewhirst F.E."/>
            <person name="Haas B."/>
            <person name="Nusbaum C."/>
            <person name="Birren B."/>
        </authorList>
    </citation>
    <scope>NUCLEOTIDE SEQUENCE [LARGE SCALE GENOMIC DNA]</scope>
    <source>
        <strain evidence="5">1-1 BBBD Race 1</strain>
    </source>
</reference>
<dbReference type="InterPro" id="IPR003960">
    <property type="entry name" value="ATPase_AAA_CS"/>
</dbReference>
<dbReference type="CDD" id="cd19511">
    <property type="entry name" value="RecA-like_CDC48_r2-like"/>
    <property type="match status" value="1"/>
</dbReference>
<dbReference type="PANTHER" id="PTHR23077">
    <property type="entry name" value="AAA-FAMILY ATPASE"/>
    <property type="match status" value="1"/>
</dbReference>
<evidence type="ECO:0000256" key="2">
    <source>
        <dbReference type="ARBA" id="ARBA00022840"/>
    </source>
</evidence>
<dbReference type="OrthoDB" id="27435at2759"/>
<evidence type="ECO:0000313" key="6">
    <source>
        <dbReference type="EnsemblFungi" id="PTTG_01243-t43_1-p1"/>
    </source>
</evidence>
<proteinExistence type="predicted"/>
<dbReference type="SMART" id="SM00382">
    <property type="entry name" value="AAA"/>
    <property type="match status" value="2"/>
</dbReference>
<dbReference type="EMBL" id="ADAS02000009">
    <property type="protein sequence ID" value="OAV98030.1"/>
    <property type="molecule type" value="Genomic_DNA"/>
</dbReference>
<keyword evidence="2" id="KW-0067">ATP-binding</keyword>
<dbReference type="GO" id="GO:0016887">
    <property type="term" value="F:ATP hydrolysis activity"/>
    <property type="evidence" value="ECO:0007669"/>
    <property type="project" value="InterPro"/>
</dbReference>
<protein>
    <recommendedName>
        <fullName evidence="4">AAA+ ATPase domain-containing protein</fullName>
    </recommendedName>
</protein>
<feature type="compositionally biased region" description="Basic and acidic residues" evidence="3">
    <location>
        <begin position="1179"/>
        <end position="1190"/>
    </location>
</feature>
<dbReference type="EnsemblFungi" id="PTTG_01243-t43_1">
    <property type="protein sequence ID" value="PTTG_01243-t43_1-p1"/>
    <property type="gene ID" value="PTTG_01243"/>
</dbReference>
<dbReference type="Gene3D" id="1.10.8.60">
    <property type="match status" value="2"/>
</dbReference>
<dbReference type="InterPro" id="IPR041569">
    <property type="entry name" value="AAA_lid_3"/>
</dbReference>
<feature type="domain" description="AAA+ ATPase" evidence="4">
    <location>
        <begin position="244"/>
        <end position="387"/>
    </location>
</feature>
<feature type="region of interest" description="Disordered" evidence="3">
    <location>
        <begin position="1203"/>
        <end position="1237"/>
    </location>
</feature>
<feature type="region of interest" description="Disordered" evidence="3">
    <location>
        <begin position="1250"/>
        <end position="1281"/>
    </location>
</feature>
<feature type="region of interest" description="Disordered" evidence="3">
    <location>
        <begin position="1178"/>
        <end position="1197"/>
    </location>
</feature>
<evidence type="ECO:0000256" key="3">
    <source>
        <dbReference type="SAM" id="MobiDB-lite"/>
    </source>
</evidence>
<dbReference type="Gene3D" id="3.40.50.300">
    <property type="entry name" value="P-loop containing nucleotide triphosphate hydrolases"/>
    <property type="match status" value="2"/>
</dbReference>
<keyword evidence="7" id="KW-1185">Reference proteome</keyword>
<dbReference type="STRING" id="630390.A0A180GZ67"/>
<dbReference type="VEuPathDB" id="FungiDB:PTTG_01243"/>
<reference evidence="5" key="2">
    <citation type="submission" date="2016-05" db="EMBL/GenBank/DDBJ databases">
        <title>Comparative analysis highlights variable genome content of wheat rusts and divergence of the mating loci.</title>
        <authorList>
            <person name="Cuomo C.A."/>
            <person name="Bakkeren G."/>
            <person name="Szabo L."/>
            <person name="Khalil H."/>
            <person name="Joly D."/>
            <person name="Goldberg J."/>
            <person name="Young S."/>
            <person name="Zeng Q."/>
            <person name="Fellers J."/>
        </authorList>
    </citation>
    <scope>NUCLEOTIDE SEQUENCE [LARGE SCALE GENOMIC DNA]</scope>
    <source>
        <strain evidence="5">1-1 BBBD Race 1</strain>
    </source>
</reference>
<dbReference type="InterPro" id="IPR050168">
    <property type="entry name" value="AAA_ATPase_domain"/>
</dbReference>
<dbReference type="PROSITE" id="PS00674">
    <property type="entry name" value="AAA"/>
    <property type="match status" value="2"/>
</dbReference>
<gene>
    <name evidence="5" type="ORF">PTTG_01243</name>
</gene>
<dbReference type="InterPro" id="IPR003959">
    <property type="entry name" value="ATPase_AAA_core"/>
</dbReference>
<evidence type="ECO:0000256" key="1">
    <source>
        <dbReference type="ARBA" id="ARBA00022741"/>
    </source>
</evidence>
<dbReference type="InterPro" id="IPR003593">
    <property type="entry name" value="AAA+_ATPase"/>
</dbReference>
<dbReference type="GO" id="GO:0005524">
    <property type="term" value="F:ATP binding"/>
    <property type="evidence" value="ECO:0007669"/>
    <property type="project" value="UniProtKB-KW"/>
</dbReference>
<evidence type="ECO:0000259" key="4">
    <source>
        <dbReference type="SMART" id="SM00382"/>
    </source>
</evidence>
<organism evidence="5">
    <name type="scientific">Puccinia triticina (isolate 1-1 / race 1 (BBBD))</name>
    <name type="common">Brown leaf rust fungus</name>
    <dbReference type="NCBI Taxonomy" id="630390"/>
    <lineage>
        <taxon>Eukaryota</taxon>
        <taxon>Fungi</taxon>
        <taxon>Dikarya</taxon>
        <taxon>Basidiomycota</taxon>
        <taxon>Pucciniomycotina</taxon>
        <taxon>Pucciniomycetes</taxon>
        <taxon>Pucciniales</taxon>
        <taxon>Pucciniaceae</taxon>
        <taxon>Puccinia</taxon>
    </lineage>
</organism>
<dbReference type="GO" id="GO:0005737">
    <property type="term" value="C:cytoplasm"/>
    <property type="evidence" value="ECO:0007669"/>
    <property type="project" value="TreeGrafter"/>
</dbReference>